<reference evidence="3" key="1">
    <citation type="journal article" date="2019" name="Int. J. Syst. Evol. Microbiol.">
        <title>The Global Catalogue of Microorganisms (GCM) 10K type strain sequencing project: providing services to taxonomists for standard genome sequencing and annotation.</title>
        <authorList>
            <consortium name="The Broad Institute Genomics Platform"/>
            <consortium name="The Broad Institute Genome Sequencing Center for Infectious Disease"/>
            <person name="Wu L."/>
            <person name="Ma J."/>
        </authorList>
    </citation>
    <scope>NUCLEOTIDE SEQUENCE [LARGE SCALE GENOMIC DNA]</scope>
    <source>
        <strain evidence="3">CGMCC 4.7275</strain>
    </source>
</reference>
<dbReference type="RefSeq" id="WP_189106061.1">
    <property type="nucleotide sequence ID" value="NZ_BMMV01000003.1"/>
</dbReference>
<dbReference type="PANTHER" id="PTHR42905:SF16">
    <property type="entry name" value="CARBOXYPHOSPHONOENOLPYRUVATE PHOSPHONOMUTASE-LIKE PROTEIN (AFU_ORTHOLOGUE AFUA_5G07230)"/>
    <property type="match status" value="1"/>
</dbReference>
<keyword evidence="3" id="KW-1185">Reference proteome</keyword>
<protein>
    <recommendedName>
        <fullName evidence="4">Isocitrate lyase/phosphoenolpyruvate mutase family protein</fullName>
    </recommendedName>
</protein>
<name>A0ABQ2DZA4_9ACTN</name>
<proteinExistence type="predicted"/>
<dbReference type="SUPFAM" id="SSF51621">
    <property type="entry name" value="Phosphoenolpyruvate/pyruvate domain"/>
    <property type="match status" value="1"/>
</dbReference>
<dbReference type="Gene3D" id="3.20.20.60">
    <property type="entry name" value="Phosphoenolpyruvate-binding domains"/>
    <property type="match status" value="1"/>
</dbReference>
<organism evidence="2 3">
    <name type="scientific">Streptomyces camponoticapitis</name>
    <dbReference type="NCBI Taxonomy" id="1616125"/>
    <lineage>
        <taxon>Bacteria</taxon>
        <taxon>Bacillati</taxon>
        <taxon>Actinomycetota</taxon>
        <taxon>Actinomycetes</taxon>
        <taxon>Kitasatosporales</taxon>
        <taxon>Streptomycetaceae</taxon>
        <taxon>Streptomyces</taxon>
    </lineage>
</organism>
<accession>A0ABQ2DZA4</accession>
<dbReference type="InterPro" id="IPR040442">
    <property type="entry name" value="Pyrv_kinase-like_dom_sf"/>
</dbReference>
<feature type="compositionally biased region" description="Low complexity" evidence="1">
    <location>
        <begin position="1"/>
        <end position="20"/>
    </location>
</feature>
<evidence type="ECO:0000256" key="1">
    <source>
        <dbReference type="SAM" id="MobiDB-lite"/>
    </source>
</evidence>
<dbReference type="EMBL" id="BMMV01000003">
    <property type="protein sequence ID" value="GGJ80435.1"/>
    <property type="molecule type" value="Genomic_DNA"/>
</dbReference>
<dbReference type="Proteomes" id="UP000660265">
    <property type="component" value="Unassembled WGS sequence"/>
</dbReference>
<gene>
    <name evidence="2" type="ORF">GCM10011583_09910</name>
</gene>
<evidence type="ECO:0008006" key="4">
    <source>
        <dbReference type="Google" id="ProtNLM"/>
    </source>
</evidence>
<evidence type="ECO:0000313" key="2">
    <source>
        <dbReference type="EMBL" id="GGJ80435.1"/>
    </source>
</evidence>
<comment type="caution">
    <text evidence="2">The sequence shown here is derived from an EMBL/GenBank/DDBJ whole genome shotgun (WGS) entry which is preliminary data.</text>
</comment>
<dbReference type="InterPro" id="IPR039556">
    <property type="entry name" value="ICL/PEPM"/>
</dbReference>
<evidence type="ECO:0000313" key="3">
    <source>
        <dbReference type="Proteomes" id="UP000660265"/>
    </source>
</evidence>
<feature type="region of interest" description="Disordered" evidence="1">
    <location>
        <begin position="1"/>
        <end position="23"/>
    </location>
</feature>
<dbReference type="InterPro" id="IPR015813">
    <property type="entry name" value="Pyrv/PenolPyrv_kinase-like_dom"/>
</dbReference>
<dbReference type="CDD" id="cd00377">
    <property type="entry name" value="ICL_PEPM"/>
    <property type="match status" value="1"/>
</dbReference>
<dbReference type="PANTHER" id="PTHR42905">
    <property type="entry name" value="PHOSPHOENOLPYRUVATE CARBOXYLASE"/>
    <property type="match status" value="1"/>
</dbReference>
<dbReference type="Pfam" id="PF13714">
    <property type="entry name" value="PEP_mutase"/>
    <property type="match status" value="1"/>
</dbReference>
<sequence>MTSATSPTGPTAATGPTGPGFHELHQQDLPLVLPNAWDVPSALAFLDAGFAAVGTTSLGVASGLGCPEGGRSTRDANLALARALAPLPVHISVDIEDGYSDDPDEVAAYVSALAASRDDAGGGTGAAGINIEDSTAGTLVDPAAHAAKVAAVKRRCPEVFVNARVDTYWLGQDATVAATLDRATRYVEAGADGLFVPGATDPALLRELAAAVPVPLNVLAIPGLSPADLAELGVRRVSTGSLPYRAALHAAVRAADAVRGTGTVPEATPFPELQARLANYASRLA</sequence>